<reference evidence="2" key="1">
    <citation type="submission" date="2020-01" db="EMBL/GenBank/DDBJ databases">
        <title>Identification and distribution of gene clusters putatively required for synthesis of sphingolipid metabolism inhibitors in phylogenetically diverse species of the filamentous fungus Fusarium.</title>
        <authorList>
            <person name="Kim H.-S."/>
            <person name="Busman M."/>
            <person name="Brown D.W."/>
            <person name="Divon H."/>
            <person name="Uhlig S."/>
            <person name="Proctor R.H."/>
        </authorList>
    </citation>
    <scope>NUCLEOTIDE SEQUENCE</scope>
    <source>
        <strain evidence="2">NRRL 53441</strain>
    </source>
</reference>
<accession>A0A8H4NQV3</accession>
<comment type="caution">
    <text evidence="2">The sequence shown here is derived from an EMBL/GenBank/DDBJ whole genome shotgun (WGS) entry which is preliminary data.</text>
</comment>
<keyword evidence="3" id="KW-1185">Reference proteome</keyword>
<gene>
    <name evidence="2" type="ORF">F53441_13515</name>
</gene>
<dbReference type="OrthoDB" id="5068804at2759"/>
<feature type="region of interest" description="Disordered" evidence="1">
    <location>
        <begin position="111"/>
        <end position="131"/>
    </location>
</feature>
<protein>
    <submittedName>
        <fullName evidence="2">Uncharacterized protein</fullName>
    </submittedName>
</protein>
<evidence type="ECO:0000256" key="1">
    <source>
        <dbReference type="SAM" id="MobiDB-lite"/>
    </source>
</evidence>
<sequence>MASSQLCAGEPVDFYANHGYIYEQDATIGSLVPELEKRGIAESIDGLSIAKLRLLENPRVRPILDPYLDRLDVRLCTTLGPDPHHYFVLSLESGQKDRIIVHLLSPGSQAELTENSHLDSPGSGRLTGAPASNGFIEVPKPALKQRGCPVPVQMEAGGL</sequence>
<dbReference type="EMBL" id="JAADJG010000853">
    <property type="protein sequence ID" value="KAF4435392.1"/>
    <property type="molecule type" value="Genomic_DNA"/>
</dbReference>
<dbReference type="Proteomes" id="UP000605986">
    <property type="component" value="Unassembled WGS sequence"/>
</dbReference>
<proteinExistence type="predicted"/>
<evidence type="ECO:0000313" key="2">
    <source>
        <dbReference type="EMBL" id="KAF4435392.1"/>
    </source>
</evidence>
<evidence type="ECO:0000313" key="3">
    <source>
        <dbReference type="Proteomes" id="UP000605986"/>
    </source>
</evidence>
<dbReference type="AlphaFoldDB" id="A0A8H4NQV3"/>
<name>A0A8H4NQV3_9HYPO</name>
<organism evidence="2 3">
    <name type="scientific">Fusarium austroafricanum</name>
    <dbReference type="NCBI Taxonomy" id="2364996"/>
    <lineage>
        <taxon>Eukaryota</taxon>
        <taxon>Fungi</taxon>
        <taxon>Dikarya</taxon>
        <taxon>Ascomycota</taxon>
        <taxon>Pezizomycotina</taxon>
        <taxon>Sordariomycetes</taxon>
        <taxon>Hypocreomycetidae</taxon>
        <taxon>Hypocreales</taxon>
        <taxon>Nectriaceae</taxon>
        <taxon>Fusarium</taxon>
        <taxon>Fusarium concolor species complex</taxon>
    </lineage>
</organism>